<dbReference type="OrthoDB" id="266718at2759"/>
<dbReference type="InterPro" id="IPR017441">
    <property type="entry name" value="Protein_kinase_ATP_BS"/>
</dbReference>
<evidence type="ECO:0000256" key="6">
    <source>
        <dbReference type="PROSITE-ProRule" id="PRU10141"/>
    </source>
</evidence>
<dbReference type="SMART" id="SM00220">
    <property type="entry name" value="S_TKc"/>
    <property type="match status" value="1"/>
</dbReference>
<evidence type="ECO:0000256" key="2">
    <source>
        <dbReference type="ARBA" id="ARBA00022679"/>
    </source>
</evidence>
<dbReference type="SUPFAM" id="SSF56112">
    <property type="entry name" value="Protein kinase-like (PK-like)"/>
    <property type="match status" value="1"/>
</dbReference>
<dbReference type="GO" id="GO:0005524">
    <property type="term" value="F:ATP binding"/>
    <property type="evidence" value="ECO:0007669"/>
    <property type="project" value="UniProtKB-UniRule"/>
</dbReference>
<comment type="similarity">
    <text evidence="1">Belongs to the protein kinase superfamily. STE Ser/Thr protein kinase family. MAP kinase kinase kinase subfamily.</text>
</comment>
<dbReference type="FunFam" id="3.30.200.20:FF:000387">
    <property type="entry name" value="Serine/threonine-protein kinase STE11"/>
    <property type="match status" value="1"/>
</dbReference>
<reference evidence="9 10" key="1">
    <citation type="submission" date="2014-04" db="EMBL/GenBank/DDBJ databases">
        <title>Evolutionary Origins and Diversification of the Mycorrhizal Mutualists.</title>
        <authorList>
            <consortium name="DOE Joint Genome Institute"/>
            <consortium name="Mycorrhizal Genomics Consortium"/>
            <person name="Kohler A."/>
            <person name="Kuo A."/>
            <person name="Nagy L.G."/>
            <person name="Floudas D."/>
            <person name="Copeland A."/>
            <person name="Barry K.W."/>
            <person name="Cichocki N."/>
            <person name="Veneault-Fourrey C."/>
            <person name="LaButti K."/>
            <person name="Lindquist E.A."/>
            <person name="Lipzen A."/>
            <person name="Lundell T."/>
            <person name="Morin E."/>
            <person name="Murat C."/>
            <person name="Riley R."/>
            <person name="Ohm R."/>
            <person name="Sun H."/>
            <person name="Tunlid A."/>
            <person name="Henrissat B."/>
            <person name="Grigoriev I.V."/>
            <person name="Hibbett D.S."/>
            <person name="Martin F."/>
        </authorList>
    </citation>
    <scope>NUCLEOTIDE SEQUENCE [LARGE SCALE GENOMIC DNA]</scope>
    <source>
        <strain evidence="9 10">Koide BX008</strain>
    </source>
</reference>
<evidence type="ECO:0000256" key="4">
    <source>
        <dbReference type="ARBA" id="ARBA00022777"/>
    </source>
</evidence>
<evidence type="ECO:0000256" key="7">
    <source>
        <dbReference type="RuleBase" id="RU000304"/>
    </source>
</evidence>
<dbReference type="PROSITE" id="PS50011">
    <property type="entry name" value="PROTEIN_KINASE_DOM"/>
    <property type="match status" value="1"/>
</dbReference>
<organism evidence="9 10">
    <name type="scientific">Amanita muscaria (strain Koide BX008)</name>
    <dbReference type="NCBI Taxonomy" id="946122"/>
    <lineage>
        <taxon>Eukaryota</taxon>
        <taxon>Fungi</taxon>
        <taxon>Dikarya</taxon>
        <taxon>Basidiomycota</taxon>
        <taxon>Agaricomycotina</taxon>
        <taxon>Agaricomycetes</taxon>
        <taxon>Agaricomycetidae</taxon>
        <taxon>Agaricales</taxon>
        <taxon>Pluteineae</taxon>
        <taxon>Amanitaceae</taxon>
        <taxon>Amanita</taxon>
    </lineage>
</organism>
<dbReference type="InterPro" id="IPR050538">
    <property type="entry name" value="MAP_kinase_kinase_kinase"/>
</dbReference>
<dbReference type="InterPro" id="IPR008271">
    <property type="entry name" value="Ser/Thr_kinase_AS"/>
</dbReference>
<evidence type="ECO:0000256" key="3">
    <source>
        <dbReference type="ARBA" id="ARBA00022741"/>
    </source>
</evidence>
<dbReference type="STRING" id="946122.A0A0C2X966"/>
<keyword evidence="10" id="KW-1185">Reference proteome</keyword>
<dbReference type="EMBL" id="KN818223">
    <property type="protein sequence ID" value="KIL70917.1"/>
    <property type="molecule type" value="Genomic_DNA"/>
</dbReference>
<dbReference type="Pfam" id="PF00069">
    <property type="entry name" value="Pkinase"/>
    <property type="match status" value="1"/>
</dbReference>
<sequence length="299" mass="33916">MDPKVFMSSIFSPSRIKSAHGNSSHSKPSRSAGPQFKYFRGELIGKGSYGRVYLGLNAKTGEVMAIKQVELVPIAISPRQKEIIDSFKRESDMLKGLNHENIVRYMGHEEAPQHLSIFLEYVPGGTIKTCLEKYGRFREDVTKSFTSQILSGLEYLHSRAIIHRDLKADNILLEPAGICKISDFGISKQVEDMNDIRAFTGMRGTVQWMAPEIFHSKDRGYDAKVDIWSVGCVLLEMWSGEKPWNGEDLITVMFKLSQYKQPPVPANLRLNPLAEQFRLKCFEPNPEDRPTAAQLKLHR</sequence>
<protein>
    <recommendedName>
        <fullName evidence="8">Protein kinase domain-containing protein</fullName>
    </recommendedName>
</protein>
<dbReference type="InterPro" id="IPR011009">
    <property type="entry name" value="Kinase-like_dom_sf"/>
</dbReference>
<keyword evidence="4" id="KW-0418">Kinase</keyword>
<dbReference type="GO" id="GO:0004709">
    <property type="term" value="F:MAP kinase kinase kinase activity"/>
    <property type="evidence" value="ECO:0007669"/>
    <property type="project" value="UniProtKB-ARBA"/>
</dbReference>
<dbReference type="HOGENOM" id="CLU_000288_63_23_1"/>
<evidence type="ECO:0000259" key="8">
    <source>
        <dbReference type="PROSITE" id="PS50011"/>
    </source>
</evidence>
<keyword evidence="3 6" id="KW-0547">Nucleotide-binding</keyword>
<evidence type="ECO:0000313" key="10">
    <source>
        <dbReference type="Proteomes" id="UP000054549"/>
    </source>
</evidence>
<dbReference type="AlphaFoldDB" id="A0A0C2X966"/>
<dbReference type="PANTHER" id="PTHR48016">
    <property type="entry name" value="MAP KINASE KINASE KINASE SSK2-RELATED-RELATED"/>
    <property type="match status" value="1"/>
</dbReference>
<name>A0A0C2X966_AMAMK</name>
<dbReference type="PROSITE" id="PS00107">
    <property type="entry name" value="PROTEIN_KINASE_ATP"/>
    <property type="match status" value="1"/>
</dbReference>
<dbReference type="PROSITE" id="PS00108">
    <property type="entry name" value="PROTEIN_KINASE_ST"/>
    <property type="match status" value="1"/>
</dbReference>
<keyword evidence="5 6" id="KW-0067">ATP-binding</keyword>
<dbReference type="PIRSF" id="PIRSF000654">
    <property type="entry name" value="Integrin-linked_kinase"/>
    <property type="match status" value="1"/>
</dbReference>
<keyword evidence="7" id="KW-0723">Serine/threonine-protein kinase</keyword>
<dbReference type="Proteomes" id="UP000054549">
    <property type="component" value="Unassembled WGS sequence"/>
</dbReference>
<dbReference type="InterPro" id="IPR000719">
    <property type="entry name" value="Prot_kinase_dom"/>
</dbReference>
<dbReference type="InParanoid" id="A0A0C2X966"/>
<gene>
    <name evidence="9" type="ORF">M378DRAFT_499624</name>
</gene>
<evidence type="ECO:0000256" key="1">
    <source>
        <dbReference type="ARBA" id="ARBA00006529"/>
    </source>
</evidence>
<proteinExistence type="inferred from homology"/>
<keyword evidence="2" id="KW-0808">Transferase</keyword>
<evidence type="ECO:0000313" key="9">
    <source>
        <dbReference type="EMBL" id="KIL70917.1"/>
    </source>
</evidence>
<feature type="domain" description="Protein kinase" evidence="8">
    <location>
        <begin position="38"/>
        <end position="299"/>
    </location>
</feature>
<evidence type="ECO:0000256" key="5">
    <source>
        <dbReference type="ARBA" id="ARBA00022840"/>
    </source>
</evidence>
<dbReference type="PANTHER" id="PTHR48016:SF48">
    <property type="entry name" value="SERINE_THREONINE-PROTEIN KINASE BCK1_SLK1_SSP31"/>
    <property type="match status" value="1"/>
</dbReference>
<accession>A0A0C2X966</accession>
<feature type="binding site" evidence="6">
    <location>
        <position position="67"/>
    </location>
    <ligand>
        <name>ATP</name>
        <dbReference type="ChEBI" id="CHEBI:30616"/>
    </ligand>
</feature>
<dbReference type="Gene3D" id="1.10.510.10">
    <property type="entry name" value="Transferase(Phosphotransferase) domain 1"/>
    <property type="match status" value="1"/>
</dbReference>